<dbReference type="Proteomes" id="UP000443153">
    <property type="component" value="Unassembled WGS sequence"/>
</dbReference>
<proteinExistence type="inferred from homology"/>
<dbReference type="InterPro" id="IPR006143">
    <property type="entry name" value="RND_pump_MFP"/>
</dbReference>
<dbReference type="GO" id="GO:0015562">
    <property type="term" value="F:efflux transmembrane transporter activity"/>
    <property type="evidence" value="ECO:0007669"/>
    <property type="project" value="TreeGrafter"/>
</dbReference>
<dbReference type="PROSITE" id="PS51257">
    <property type="entry name" value="PROKAR_LIPOPROTEIN"/>
    <property type="match status" value="1"/>
</dbReference>
<comment type="caution">
    <text evidence="5">The sequence shown here is derived from an EMBL/GenBank/DDBJ whole genome shotgun (WGS) entry which is preliminary data.</text>
</comment>
<dbReference type="InterPro" id="IPR058792">
    <property type="entry name" value="Beta-barrel_RND_2"/>
</dbReference>
<evidence type="ECO:0000259" key="2">
    <source>
        <dbReference type="Pfam" id="PF25917"/>
    </source>
</evidence>
<organism evidence="5 6">
    <name type="scientific">Maribacter luteus</name>
    <dbReference type="NCBI Taxonomy" id="2594478"/>
    <lineage>
        <taxon>Bacteria</taxon>
        <taxon>Pseudomonadati</taxon>
        <taxon>Bacteroidota</taxon>
        <taxon>Flavobacteriia</taxon>
        <taxon>Flavobacteriales</taxon>
        <taxon>Flavobacteriaceae</taxon>
        <taxon>Maribacter</taxon>
    </lineage>
</organism>
<dbReference type="Pfam" id="PF25917">
    <property type="entry name" value="BSH_RND"/>
    <property type="match status" value="1"/>
</dbReference>
<feature type="domain" description="Multidrug resistance protein MdtA-like barrel-sandwich hybrid" evidence="2">
    <location>
        <begin position="57"/>
        <end position="184"/>
    </location>
</feature>
<evidence type="ECO:0000259" key="3">
    <source>
        <dbReference type="Pfam" id="PF25954"/>
    </source>
</evidence>
<protein>
    <submittedName>
        <fullName evidence="5">Efflux RND transporter periplasmic adaptor subunit</fullName>
    </submittedName>
</protein>
<feature type="domain" description="YknX-like C-terminal permuted SH3-like" evidence="4">
    <location>
        <begin position="270"/>
        <end position="337"/>
    </location>
</feature>
<evidence type="ECO:0000256" key="1">
    <source>
        <dbReference type="ARBA" id="ARBA00009477"/>
    </source>
</evidence>
<gene>
    <name evidence="5" type="ORF">GJ691_19395</name>
</gene>
<dbReference type="Pfam" id="PF25989">
    <property type="entry name" value="YknX_C"/>
    <property type="match status" value="1"/>
</dbReference>
<accession>A0A6I2MU04</accession>
<dbReference type="Gene3D" id="2.40.30.170">
    <property type="match status" value="1"/>
</dbReference>
<comment type="similarity">
    <text evidence="1">Belongs to the membrane fusion protein (MFP) (TC 8.A.1) family.</text>
</comment>
<evidence type="ECO:0000313" key="6">
    <source>
        <dbReference type="Proteomes" id="UP000443153"/>
    </source>
</evidence>
<dbReference type="Gene3D" id="1.10.287.470">
    <property type="entry name" value="Helix hairpin bin"/>
    <property type="match status" value="1"/>
</dbReference>
<dbReference type="OrthoDB" id="9806939at2"/>
<dbReference type="InterPro" id="IPR058637">
    <property type="entry name" value="YknX-like_C"/>
</dbReference>
<dbReference type="NCBIfam" id="TIGR01730">
    <property type="entry name" value="RND_mfp"/>
    <property type="match status" value="1"/>
</dbReference>
<dbReference type="AlphaFoldDB" id="A0A6I2MU04"/>
<dbReference type="Pfam" id="PF25954">
    <property type="entry name" value="Beta-barrel_RND_2"/>
    <property type="match status" value="1"/>
</dbReference>
<dbReference type="PANTHER" id="PTHR30469">
    <property type="entry name" value="MULTIDRUG RESISTANCE PROTEIN MDTA"/>
    <property type="match status" value="1"/>
</dbReference>
<dbReference type="SUPFAM" id="SSF111369">
    <property type="entry name" value="HlyD-like secretion proteins"/>
    <property type="match status" value="1"/>
</dbReference>
<dbReference type="Gene3D" id="2.40.50.100">
    <property type="match status" value="1"/>
</dbReference>
<name>A0A6I2MU04_9FLAO</name>
<keyword evidence="6" id="KW-1185">Reference proteome</keyword>
<reference evidence="5 6" key="1">
    <citation type="submission" date="2019-11" db="EMBL/GenBank/DDBJ databases">
        <title>Maribacter lutea sp. nov., a marine bacterium isolated from intertidal sand.</title>
        <authorList>
            <person name="Liu A."/>
        </authorList>
    </citation>
    <scope>NUCLEOTIDE SEQUENCE [LARGE SCALE GENOMIC DNA]</scope>
    <source>
        <strain evidence="5 6">RZ05</strain>
    </source>
</reference>
<dbReference type="EMBL" id="WKJH01000030">
    <property type="protein sequence ID" value="MRX66327.1"/>
    <property type="molecule type" value="Genomic_DNA"/>
</dbReference>
<feature type="domain" description="CusB-like beta-barrel" evidence="3">
    <location>
        <begin position="189"/>
        <end position="263"/>
    </location>
</feature>
<dbReference type="GO" id="GO:1990281">
    <property type="term" value="C:efflux pump complex"/>
    <property type="evidence" value="ECO:0007669"/>
    <property type="project" value="TreeGrafter"/>
</dbReference>
<dbReference type="RefSeq" id="WP_154370025.1">
    <property type="nucleotide sequence ID" value="NZ_WKJH01000030.1"/>
</dbReference>
<dbReference type="InterPro" id="IPR058625">
    <property type="entry name" value="MdtA-like_BSH"/>
</dbReference>
<evidence type="ECO:0000259" key="4">
    <source>
        <dbReference type="Pfam" id="PF25989"/>
    </source>
</evidence>
<dbReference type="Gene3D" id="2.40.420.20">
    <property type="match status" value="1"/>
</dbReference>
<evidence type="ECO:0000313" key="5">
    <source>
        <dbReference type="EMBL" id="MRX66327.1"/>
    </source>
</evidence>
<sequence>MKVHHLFFIITALILCSCSEKKEEVKEQKAHKVEVTKIASNLENETLHYSGTIEADNTVSLGFSVAGRISDIYVQEGQKVKKGQLLATIDDTSYKNAYDIADAGLELANDNYKRLNELYTKGSLPERDYIAVKVGVAQANANKNMAAKNLSDTRLYAPFSGMITAKLTEIGATAAPGVPAFTVMKTDKVYAKASISESEISKLKVGSEALVEIPSMNKTFKGNVAIVNHSADALTRTFNVKVRLNNTENLLLPGMISAIKINTDNPKEVISIPVQTIVRDVNDITYAYIVENNKAIKKRVDTGNFKGNEVIITEGLSVGDLLISKGHTSVKDGQEVTF</sequence>